<evidence type="ECO:0000259" key="1">
    <source>
        <dbReference type="Pfam" id="PF20600"/>
    </source>
</evidence>
<organism evidence="2">
    <name type="scientific">gut metagenome</name>
    <dbReference type="NCBI Taxonomy" id="749906"/>
    <lineage>
        <taxon>unclassified sequences</taxon>
        <taxon>metagenomes</taxon>
        <taxon>organismal metagenomes</taxon>
    </lineage>
</organism>
<gene>
    <name evidence="2" type="ORF">EVA_01778</name>
</gene>
<dbReference type="AlphaFoldDB" id="J9GQL1"/>
<reference evidence="2" key="1">
    <citation type="journal article" date="2012" name="PLoS ONE">
        <title>Gene sets for utilization of primary and secondary nutrition supplies in the distal gut of endangered iberian lynx.</title>
        <authorList>
            <person name="Alcaide M."/>
            <person name="Messina E."/>
            <person name="Richter M."/>
            <person name="Bargiela R."/>
            <person name="Peplies J."/>
            <person name="Huws S.A."/>
            <person name="Newbold C.J."/>
            <person name="Golyshin P.N."/>
            <person name="Simon M.A."/>
            <person name="Lopez G."/>
            <person name="Yakimov M.M."/>
            <person name="Ferrer M."/>
        </authorList>
    </citation>
    <scope>NUCLEOTIDE SEQUENCE</scope>
</reference>
<dbReference type="InterPro" id="IPR046768">
    <property type="entry name" value="ExoX-like_C"/>
</dbReference>
<accession>J9GQL1</accession>
<comment type="caution">
    <text evidence="2">The sequence shown here is derived from an EMBL/GenBank/DDBJ whole genome shotgun (WGS) entry which is preliminary data.</text>
</comment>
<dbReference type="Pfam" id="PF20600">
    <property type="entry name" value="ExoX-like_C"/>
    <property type="match status" value="1"/>
</dbReference>
<evidence type="ECO:0000313" key="2">
    <source>
        <dbReference type="EMBL" id="EJX10094.1"/>
    </source>
</evidence>
<name>J9GQL1_9ZZZZ</name>
<sequence length="283" mass="32922">MANPKIPYISEAEETLLYQKLNVYNQGRASYKEEGAYLVVLPQPAKPFYSLWIYSPIPSRQSILYICELTKDIHESMRMASTLCYFSKRPLFIVPYNAKRMQSRGDDIIFFGKYRGHYLHEVLRIDPSYLTWIAYKFEPRIPKQEQFVQIARVYHSVHLDIQRRKTIAVPKNHFIGQVGEKIHQLTLTVLNVHIEDNPYKTQYRNGQAIFYVRQLLKLKDATGNLISMRIQAKTGSWSSCQLPASEHAFQPGEIVHVASAHIAGTYMIGNNHYTRLSHVKFNR</sequence>
<protein>
    <recommendedName>
        <fullName evidence="1">Exodeoxyribonuclease X-like C-terminal domain-containing protein</fullName>
    </recommendedName>
</protein>
<dbReference type="EMBL" id="AMCI01000252">
    <property type="protein sequence ID" value="EJX10094.1"/>
    <property type="molecule type" value="Genomic_DNA"/>
</dbReference>
<proteinExistence type="predicted"/>
<feature type="domain" description="Exodeoxyribonuclease X-like C-terminal" evidence="1">
    <location>
        <begin position="111"/>
        <end position="134"/>
    </location>
</feature>